<dbReference type="OrthoDB" id="1669699at2"/>
<dbReference type="Gene3D" id="1.10.357.10">
    <property type="entry name" value="Tetracycline Repressor, domain 2"/>
    <property type="match status" value="1"/>
</dbReference>
<feature type="compositionally biased region" description="Basic and acidic residues" evidence="3">
    <location>
        <begin position="15"/>
        <end position="24"/>
    </location>
</feature>
<dbReference type="GO" id="GO:0000976">
    <property type="term" value="F:transcription cis-regulatory region binding"/>
    <property type="evidence" value="ECO:0007669"/>
    <property type="project" value="TreeGrafter"/>
</dbReference>
<dbReference type="Pfam" id="PF17932">
    <property type="entry name" value="TetR_C_24"/>
    <property type="match status" value="1"/>
</dbReference>
<dbReference type="SUPFAM" id="SSF46689">
    <property type="entry name" value="Homeodomain-like"/>
    <property type="match status" value="1"/>
</dbReference>
<dbReference type="SUPFAM" id="SSF48498">
    <property type="entry name" value="Tetracyclin repressor-like, C-terminal domain"/>
    <property type="match status" value="1"/>
</dbReference>
<evidence type="ECO:0000256" key="1">
    <source>
        <dbReference type="ARBA" id="ARBA00023125"/>
    </source>
</evidence>
<protein>
    <submittedName>
        <fullName evidence="5">TetR/AcrR family transcriptional regulator</fullName>
    </submittedName>
</protein>
<reference evidence="5 6" key="2">
    <citation type="submission" date="2019-07" db="EMBL/GenBank/DDBJ databases">
        <authorList>
            <person name="Huang Y."/>
        </authorList>
    </citation>
    <scope>NUCLEOTIDE SEQUENCE [LARGE SCALE GENOMIC DNA]</scope>
    <source>
        <strain evidence="5 6">HY188</strain>
    </source>
</reference>
<evidence type="ECO:0000256" key="3">
    <source>
        <dbReference type="SAM" id="MobiDB-lite"/>
    </source>
</evidence>
<feature type="domain" description="HTH tetR-type" evidence="4">
    <location>
        <begin position="26"/>
        <end position="86"/>
    </location>
</feature>
<organism evidence="5 6">
    <name type="scientific">Tomitella fengzijianii</name>
    <dbReference type="NCBI Taxonomy" id="2597660"/>
    <lineage>
        <taxon>Bacteria</taxon>
        <taxon>Bacillati</taxon>
        <taxon>Actinomycetota</taxon>
        <taxon>Actinomycetes</taxon>
        <taxon>Mycobacteriales</taxon>
        <taxon>Tomitella</taxon>
    </lineage>
</organism>
<name>A0A516X6P4_9ACTN</name>
<keyword evidence="1 2" id="KW-0238">DNA-binding</keyword>
<feature type="DNA-binding region" description="H-T-H motif" evidence="2">
    <location>
        <begin position="49"/>
        <end position="68"/>
    </location>
</feature>
<accession>A0A516X6P4</accession>
<dbReference type="AlphaFoldDB" id="A0A516X6P4"/>
<feature type="region of interest" description="Disordered" evidence="3">
    <location>
        <begin position="1"/>
        <end position="24"/>
    </location>
</feature>
<dbReference type="Proteomes" id="UP000317344">
    <property type="component" value="Chromosome"/>
</dbReference>
<dbReference type="PRINTS" id="PR00455">
    <property type="entry name" value="HTHTETR"/>
</dbReference>
<sequence>MSDDAVSARATHGGHAQDRTADDRARVTRARLAEAATAAFAEKGFNGTTTRDIASAAGMSPAALYVHHSSKEELLYQISRAGHEETLRTVRAAAASEDDPAEVLCAVMHDFALQHARTRTRARIVNYELAALTPEHFAEIRELRRTIEHEFRTIVERGVASGDFDVPDPEFAAVALLSLGIDIARWFRSHGRWSPEHVAQSYAAMALRIVGADPHSGNAHSVGESPGG</sequence>
<dbReference type="PANTHER" id="PTHR30055:SF200">
    <property type="entry name" value="HTH-TYPE TRANSCRIPTIONAL REPRESSOR BDCR"/>
    <property type="match status" value="1"/>
</dbReference>
<dbReference type="RefSeq" id="WP_143910143.1">
    <property type="nucleotide sequence ID" value="NZ_CP041765.1"/>
</dbReference>
<keyword evidence="6" id="KW-1185">Reference proteome</keyword>
<dbReference type="GO" id="GO:0003700">
    <property type="term" value="F:DNA-binding transcription factor activity"/>
    <property type="evidence" value="ECO:0007669"/>
    <property type="project" value="TreeGrafter"/>
</dbReference>
<dbReference type="KEGG" id="toy:FO059_17125"/>
<dbReference type="PANTHER" id="PTHR30055">
    <property type="entry name" value="HTH-TYPE TRANSCRIPTIONAL REGULATOR RUTR"/>
    <property type="match status" value="1"/>
</dbReference>
<dbReference type="PROSITE" id="PS50977">
    <property type="entry name" value="HTH_TETR_2"/>
    <property type="match status" value="1"/>
</dbReference>
<dbReference type="InterPro" id="IPR036271">
    <property type="entry name" value="Tet_transcr_reg_TetR-rel_C_sf"/>
</dbReference>
<evidence type="ECO:0000256" key="2">
    <source>
        <dbReference type="PROSITE-ProRule" id="PRU00335"/>
    </source>
</evidence>
<reference evidence="5 6" key="1">
    <citation type="submission" date="2019-07" db="EMBL/GenBank/DDBJ databases">
        <title>Tomitella cavernea sp. nov., an actinomycete isolated from soil.</title>
        <authorList>
            <person name="Cheng J."/>
        </authorList>
    </citation>
    <scope>NUCLEOTIDE SEQUENCE [LARGE SCALE GENOMIC DNA]</scope>
    <source>
        <strain evidence="5 6">HY188</strain>
    </source>
</reference>
<evidence type="ECO:0000313" key="5">
    <source>
        <dbReference type="EMBL" id="QDQ98739.1"/>
    </source>
</evidence>
<evidence type="ECO:0000259" key="4">
    <source>
        <dbReference type="PROSITE" id="PS50977"/>
    </source>
</evidence>
<dbReference type="InterPro" id="IPR041490">
    <property type="entry name" value="KstR2_TetR_C"/>
</dbReference>
<evidence type="ECO:0000313" key="6">
    <source>
        <dbReference type="Proteomes" id="UP000317344"/>
    </source>
</evidence>
<dbReference type="Pfam" id="PF00440">
    <property type="entry name" value="TetR_N"/>
    <property type="match status" value="1"/>
</dbReference>
<gene>
    <name evidence="5" type="ORF">FO059_17125</name>
</gene>
<dbReference type="InterPro" id="IPR050109">
    <property type="entry name" value="HTH-type_TetR-like_transc_reg"/>
</dbReference>
<proteinExistence type="predicted"/>
<dbReference type="InterPro" id="IPR009057">
    <property type="entry name" value="Homeodomain-like_sf"/>
</dbReference>
<dbReference type="EMBL" id="CP041765">
    <property type="protein sequence ID" value="QDQ98739.1"/>
    <property type="molecule type" value="Genomic_DNA"/>
</dbReference>
<dbReference type="InterPro" id="IPR001647">
    <property type="entry name" value="HTH_TetR"/>
</dbReference>